<comment type="catalytic activity">
    <reaction evidence="5">
        <text>a ribonucleotidyl-ribonucleotide-RNA + H2O = a 3'-end ribonucleotide-RNA + a 5'-end 5'-phospho-ribonucleoside-RNA + H(+)</text>
        <dbReference type="Rhea" id="RHEA:68096"/>
        <dbReference type="Rhea" id="RHEA-COMP:15179"/>
        <dbReference type="Rhea" id="RHEA-COMP:17355"/>
        <dbReference type="Rhea" id="RHEA-COMP:17428"/>
        <dbReference type="ChEBI" id="CHEBI:15377"/>
        <dbReference type="ChEBI" id="CHEBI:15378"/>
        <dbReference type="ChEBI" id="CHEBI:74896"/>
        <dbReference type="ChEBI" id="CHEBI:138282"/>
        <dbReference type="ChEBI" id="CHEBI:173118"/>
    </reaction>
    <physiologicalReaction direction="left-to-right" evidence="5">
        <dbReference type="Rhea" id="RHEA:68097"/>
    </physiologicalReaction>
</comment>
<dbReference type="InterPro" id="IPR039344">
    <property type="entry name" value="MBLAC1"/>
</dbReference>
<comment type="subcellular location">
    <subcellularLocation>
        <location evidence="1">Cytoplasm</location>
        <location evidence="1">Cytosol</location>
    </subcellularLocation>
</comment>
<evidence type="ECO:0000256" key="4">
    <source>
        <dbReference type="ARBA" id="ARBA00032988"/>
    </source>
</evidence>
<evidence type="ECO:0000259" key="7">
    <source>
        <dbReference type="SMART" id="SM00849"/>
    </source>
</evidence>
<gene>
    <name evidence="8" type="ORF">MAR_013804</name>
</gene>
<dbReference type="InterPro" id="IPR001279">
    <property type="entry name" value="Metallo-B-lactamas"/>
</dbReference>
<dbReference type="EMBL" id="CP111026">
    <property type="protein sequence ID" value="WAR28100.1"/>
    <property type="molecule type" value="Genomic_DNA"/>
</dbReference>
<dbReference type="SMART" id="SM00849">
    <property type="entry name" value="Lactamase_B"/>
    <property type="match status" value="1"/>
</dbReference>
<dbReference type="InterPro" id="IPR036866">
    <property type="entry name" value="RibonucZ/Hydroxyglut_hydro"/>
</dbReference>
<evidence type="ECO:0000256" key="2">
    <source>
        <dbReference type="ARBA" id="ARBA00011738"/>
    </source>
</evidence>
<evidence type="ECO:0000256" key="6">
    <source>
        <dbReference type="ARBA" id="ARBA00045869"/>
    </source>
</evidence>
<evidence type="ECO:0000256" key="5">
    <source>
        <dbReference type="ARBA" id="ARBA00044690"/>
    </source>
</evidence>
<sequence>WKADGSITLVKGSKNTFVDAGSPNDRAFIIGDIAYVVCTHGHSDHVGNLNLFPGATFIVSVDISIGDSYIWHDFSMGAYEIDKGVEVIATPGHTGSDVSVKVNTEDYGVVVIAVSENQEVQAASRNYVLDIADHIVPGHGPKFEVPSWAKQ</sequence>
<evidence type="ECO:0000313" key="9">
    <source>
        <dbReference type="Proteomes" id="UP001164746"/>
    </source>
</evidence>
<evidence type="ECO:0000256" key="3">
    <source>
        <dbReference type="ARBA" id="ARBA00014856"/>
    </source>
</evidence>
<dbReference type="CDD" id="cd07711">
    <property type="entry name" value="MBLAC1-like_MBL-fold"/>
    <property type="match status" value="1"/>
</dbReference>
<comment type="subunit">
    <text evidence="2">Homodimer.</text>
</comment>
<keyword evidence="9" id="KW-1185">Reference proteome</keyword>
<dbReference type="PANTHER" id="PTHR23200">
    <property type="entry name" value="METALLO-BETA-LACTAMASE DOMAIN-CONTAINING PROTEIN 1"/>
    <property type="match status" value="1"/>
</dbReference>
<evidence type="ECO:0000256" key="1">
    <source>
        <dbReference type="ARBA" id="ARBA00004514"/>
    </source>
</evidence>
<feature type="domain" description="Metallo-beta-lactamase" evidence="7">
    <location>
        <begin position="4"/>
        <end position="139"/>
    </location>
</feature>
<dbReference type="Pfam" id="PF00753">
    <property type="entry name" value="Lactamase_B"/>
    <property type="match status" value="1"/>
</dbReference>
<protein>
    <recommendedName>
        <fullName evidence="3">Metallo-beta-lactamase domain-containing protein 1</fullName>
    </recommendedName>
    <alternativeName>
        <fullName evidence="4">Endoribonuclease MBLAC1</fullName>
    </alternativeName>
</protein>
<accession>A0ABY7G108</accession>
<proteinExistence type="predicted"/>
<reference evidence="8" key="1">
    <citation type="submission" date="2022-11" db="EMBL/GenBank/DDBJ databases">
        <title>Centuries of genome instability and evolution in soft-shell clam transmissible cancer (bioRxiv).</title>
        <authorList>
            <person name="Hart S.F.M."/>
            <person name="Yonemitsu M.A."/>
            <person name="Giersch R.M."/>
            <person name="Beal B.F."/>
            <person name="Arriagada G."/>
            <person name="Davis B.W."/>
            <person name="Ostrander E.A."/>
            <person name="Goff S.P."/>
            <person name="Metzger M.J."/>
        </authorList>
    </citation>
    <scope>NUCLEOTIDE SEQUENCE</scope>
    <source>
        <strain evidence="8">MELC-2E11</strain>
        <tissue evidence="8">Siphon/mantle</tissue>
    </source>
</reference>
<dbReference type="Gene3D" id="3.60.15.10">
    <property type="entry name" value="Ribonuclease Z/Hydroxyacylglutathione hydrolase-like"/>
    <property type="match status" value="1"/>
</dbReference>
<dbReference type="PANTHER" id="PTHR23200:SF48">
    <property type="entry name" value="METALLO-BETA-LACTAMASE DOMAIN-CONTAINING PROTEIN 1"/>
    <property type="match status" value="1"/>
</dbReference>
<evidence type="ECO:0000313" key="8">
    <source>
        <dbReference type="EMBL" id="WAR28100.1"/>
    </source>
</evidence>
<name>A0ABY7G108_MYAAR</name>
<organism evidence="8 9">
    <name type="scientific">Mya arenaria</name>
    <name type="common">Soft-shell clam</name>
    <dbReference type="NCBI Taxonomy" id="6604"/>
    <lineage>
        <taxon>Eukaryota</taxon>
        <taxon>Metazoa</taxon>
        <taxon>Spiralia</taxon>
        <taxon>Lophotrochozoa</taxon>
        <taxon>Mollusca</taxon>
        <taxon>Bivalvia</taxon>
        <taxon>Autobranchia</taxon>
        <taxon>Heteroconchia</taxon>
        <taxon>Euheterodonta</taxon>
        <taxon>Imparidentia</taxon>
        <taxon>Neoheterodontei</taxon>
        <taxon>Myida</taxon>
        <taxon>Myoidea</taxon>
        <taxon>Myidae</taxon>
        <taxon>Mya</taxon>
    </lineage>
</organism>
<comment type="function">
    <text evidence="6">Endoribonuclease that catalyzes the hydrolysis of histone-coding pre-mRNA 3'-end. Involved in histone pre-mRNA processing during the S-phase of the cell cycle, which is required for entering/progressing through S-phase. Cleaves histone pre-mRNA at a major and a minor cleavage site after the 5'-ACCCA-3' and the 5'-ACCCACA-3' sequence, respectively, and located downstream of the stem-loop. May require the presence of the HDE element located at the histone pre-RNA 3'-end to avoid non-specific cleavage.</text>
</comment>
<dbReference type="Proteomes" id="UP001164746">
    <property type="component" value="Chromosome 15"/>
</dbReference>
<dbReference type="SUPFAM" id="SSF56281">
    <property type="entry name" value="Metallo-hydrolase/oxidoreductase"/>
    <property type="match status" value="1"/>
</dbReference>
<feature type="non-terminal residue" evidence="8">
    <location>
        <position position="151"/>
    </location>
</feature>